<dbReference type="AlphaFoldDB" id="A0A2T8JC40"/>
<feature type="compositionally biased region" description="Polar residues" evidence="1">
    <location>
        <begin position="651"/>
        <end position="661"/>
    </location>
</feature>
<protein>
    <submittedName>
        <fullName evidence="2">Uncharacterized protein</fullName>
    </submittedName>
</protein>
<proteinExistence type="predicted"/>
<feature type="region of interest" description="Disordered" evidence="1">
    <location>
        <begin position="412"/>
        <end position="438"/>
    </location>
</feature>
<dbReference type="Proteomes" id="UP000243499">
    <property type="component" value="Chromosome 4"/>
</dbReference>
<dbReference type="Gramene" id="PVH47494">
    <property type="protein sequence ID" value="PVH47494"/>
    <property type="gene ID" value="PAHAL_4G075900"/>
</dbReference>
<evidence type="ECO:0000256" key="1">
    <source>
        <dbReference type="SAM" id="MobiDB-lite"/>
    </source>
</evidence>
<accession>A0A2T8JC40</accession>
<feature type="compositionally biased region" description="Polar residues" evidence="1">
    <location>
        <begin position="421"/>
        <end position="430"/>
    </location>
</feature>
<feature type="region of interest" description="Disordered" evidence="1">
    <location>
        <begin position="638"/>
        <end position="682"/>
    </location>
</feature>
<dbReference type="EMBL" id="CM008049">
    <property type="protein sequence ID" value="PVH47494.1"/>
    <property type="molecule type" value="Genomic_DNA"/>
</dbReference>
<organism evidence="2">
    <name type="scientific">Panicum hallii</name>
    <dbReference type="NCBI Taxonomy" id="206008"/>
    <lineage>
        <taxon>Eukaryota</taxon>
        <taxon>Viridiplantae</taxon>
        <taxon>Streptophyta</taxon>
        <taxon>Embryophyta</taxon>
        <taxon>Tracheophyta</taxon>
        <taxon>Spermatophyta</taxon>
        <taxon>Magnoliopsida</taxon>
        <taxon>Liliopsida</taxon>
        <taxon>Poales</taxon>
        <taxon>Poaceae</taxon>
        <taxon>PACMAD clade</taxon>
        <taxon>Panicoideae</taxon>
        <taxon>Panicodae</taxon>
        <taxon>Paniceae</taxon>
        <taxon>Panicinae</taxon>
        <taxon>Panicum</taxon>
        <taxon>Panicum sect. Panicum</taxon>
    </lineage>
</organism>
<sequence length="682" mass="76859">MYSSPEMSVYNIRIKQRLLDCTYCGQPLRPDTLGGKAWKCAGVHIFCRACVSRHEQACISYCSSLDQIISKMKFKCNCCNSEYIPYHEIKGHMCDINILVHHEFFAVRDYGECIIDTRALVCSECRLPLRPPIFRHLLKYMHVCSICYHRGDIANYRHCHELDYLVEGILVECEACKEYLPFSTLASHQLDDCSFRQTLPKIAPGMPPMFNLWISQGLLDCTYCHRALLPDSYGGRAFTCAGSHIFCRDCDTRHQKACISRCGLMDDIIIQMKFKSNCCDSGRKYTPYCEFAGHLCTTRAVEQQLKSVRAWKECILDTSALVCSECRLPLRPPIFRHLLGNMPVCSACYHRGDIANYCHCHELDYLVDGILVECEACKEYLPFPTLASHQLENCSFKQTLLKIGPGSRARKNVCDEEKTESPSVGSNSIHGKNERMPPLEVGKMDKHIVHSDESGNDDDSCDDNHGTCEHVFSCEDYSIDKMDEGKEVENPETVKRVTENAFKTPCEKAEIAMPNGQKTDEEKIERLSTCCSCIHGKNKQKAPYGVGKMDKYIVHGDEVGNDDSSDDNHAESGMRVAENAFKTSACNMKVKIATPYGQKTAPTAAQAGTSRCRHLPITAPSKPPLPRCPGTRLFQAAHNRNRGDKMAALATDSSTYKAGQQRTKREDPNIQQEKKRRSCEQS</sequence>
<name>A0A2T8JC40_9POAL</name>
<reference evidence="2" key="1">
    <citation type="submission" date="2018-04" db="EMBL/GenBank/DDBJ databases">
        <title>WGS assembly of Panicum hallii.</title>
        <authorList>
            <person name="Lovell J."/>
            <person name="Jenkins J."/>
            <person name="Lowry D."/>
            <person name="Mamidi S."/>
            <person name="Sreedasyam A."/>
            <person name="Weng X."/>
            <person name="Barry K."/>
            <person name="Bonette J."/>
            <person name="Campitelli B."/>
            <person name="Daum C."/>
            <person name="Gordon S."/>
            <person name="Gould B."/>
            <person name="Lipzen A."/>
            <person name="Macqueen A."/>
            <person name="Palacio-Mejia J."/>
            <person name="Plott C."/>
            <person name="Shakirov E."/>
            <person name="Shu S."/>
            <person name="Yoshinaga Y."/>
            <person name="Zane M."/>
            <person name="Rokhsar D."/>
            <person name="Grimwood J."/>
            <person name="Schmutz J."/>
            <person name="Juenger T."/>
        </authorList>
    </citation>
    <scope>NUCLEOTIDE SEQUENCE [LARGE SCALE GENOMIC DNA]</scope>
    <source>
        <strain evidence="2">FIL2</strain>
    </source>
</reference>
<gene>
    <name evidence="2" type="ORF">PAHAL_4G075900</name>
</gene>
<evidence type="ECO:0000313" key="2">
    <source>
        <dbReference type="EMBL" id="PVH47494.1"/>
    </source>
</evidence>